<dbReference type="Gene3D" id="3.40.30.10">
    <property type="entry name" value="Glutaredoxin"/>
    <property type="match status" value="1"/>
</dbReference>
<dbReference type="Pfam" id="PF08534">
    <property type="entry name" value="Redoxin"/>
    <property type="match status" value="1"/>
</dbReference>
<dbReference type="Proteomes" id="UP001141950">
    <property type="component" value="Unassembled WGS sequence"/>
</dbReference>
<keyword evidence="3" id="KW-1185">Reference proteome</keyword>
<dbReference type="InterPro" id="IPR013766">
    <property type="entry name" value="Thioredoxin_domain"/>
</dbReference>
<proteinExistence type="predicted"/>
<reference evidence="2" key="1">
    <citation type="submission" date="2022-08" db="EMBL/GenBank/DDBJ databases">
        <title>The genomic sequence of strain Paenibacillus sp. SCIV0701.</title>
        <authorList>
            <person name="Zhao H."/>
        </authorList>
    </citation>
    <scope>NUCLEOTIDE SEQUENCE</scope>
    <source>
        <strain evidence="2">SCIV0701</strain>
    </source>
</reference>
<dbReference type="SUPFAM" id="SSF52833">
    <property type="entry name" value="Thioredoxin-like"/>
    <property type="match status" value="1"/>
</dbReference>
<feature type="domain" description="Thioredoxin" evidence="1">
    <location>
        <begin position="5"/>
        <end position="159"/>
    </location>
</feature>
<organism evidence="2 3">
    <name type="scientific">Paenibacillus soyae</name>
    <dbReference type="NCBI Taxonomy" id="2969249"/>
    <lineage>
        <taxon>Bacteria</taxon>
        <taxon>Bacillati</taxon>
        <taxon>Bacillota</taxon>
        <taxon>Bacilli</taxon>
        <taxon>Bacillales</taxon>
        <taxon>Paenibacillaceae</taxon>
        <taxon>Paenibacillus</taxon>
    </lineage>
</organism>
<dbReference type="AlphaFoldDB" id="A0A9X2MR72"/>
<name>A0A9X2MR72_9BACL</name>
<dbReference type="CDD" id="cd02969">
    <property type="entry name" value="PRX_like1"/>
    <property type="match status" value="1"/>
</dbReference>
<evidence type="ECO:0000313" key="2">
    <source>
        <dbReference type="EMBL" id="MCR2804689.1"/>
    </source>
</evidence>
<dbReference type="RefSeq" id="WP_257445888.1">
    <property type="nucleotide sequence ID" value="NZ_JANIPJ010000007.1"/>
</dbReference>
<dbReference type="InterPro" id="IPR013740">
    <property type="entry name" value="Redoxin"/>
</dbReference>
<protein>
    <submittedName>
        <fullName evidence="2">Thioredoxin family protein</fullName>
    </submittedName>
</protein>
<dbReference type="PANTHER" id="PTHR43640:SF1">
    <property type="entry name" value="THIOREDOXIN-DEPENDENT PEROXIREDOXIN"/>
    <property type="match status" value="1"/>
</dbReference>
<evidence type="ECO:0000259" key="1">
    <source>
        <dbReference type="PROSITE" id="PS51352"/>
    </source>
</evidence>
<accession>A0A9X2MR72</accession>
<dbReference type="InterPro" id="IPR036249">
    <property type="entry name" value="Thioredoxin-like_sf"/>
</dbReference>
<dbReference type="InterPro" id="IPR047262">
    <property type="entry name" value="PRX-like1"/>
</dbReference>
<dbReference type="PANTHER" id="PTHR43640">
    <property type="entry name" value="OS07G0260300 PROTEIN"/>
    <property type="match status" value="1"/>
</dbReference>
<dbReference type="EMBL" id="JANIPJ010000007">
    <property type="protein sequence ID" value="MCR2804689.1"/>
    <property type="molecule type" value="Genomic_DNA"/>
</dbReference>
<evidence type="ECO:0000313" key="3">
    <source>
        <dbReference type="Proteomes" id="UP001141950"/>
    </source>
</evidence>
<dbReference type="GO" id="GO:0016491">
    <property type="term" value="F:oxidoreductase activity"/>
    <property type="evidence" value="ECO:0007669"/>
    <property type="project" value="InterPro"/>
</dbReference>
<dbReference type="PROSITE" id="PS51352">
    <property type="entry name" value="THIOREDOXIN_2"/>
    <property type="match status" value="1"/>
</dbReference>
<comment type="caution">
    <text evidence="2">The sequence shown here is derived from an EMBL/GenBank/DDBJ whole genome shotgun (WGS) entry which is preliminary data.</text>
</comment>
<gene>
    <name evidence="2" type="ORF">NQZ67_12450</name>
</gene>
<sequence length="195" mass="22062">MAFTLQIGQEAPDFDLLATDGERYSLEDFADAKALVVFFTCNHCPFVKGSDEVTRQTALKYGPQGVAFIAINSNSSTSYPEDSYEKMIERIDEHKFPWTYLHDAKQEAALAYGALRTPHFYVFDADRKLIYTGRATDSPKDAEKITSYDLDNALDDYLTGREIAVPLTNPLGCNVKWEGKDKRWMPEEACDLVLH</sequence>